<dbReference type="CDD" id="cd20512">
    <property type="entry name" value="CYCLIN_CLBs_yeast_rpt2"/>
    <property type="match status" value="1"/>
</dbReference>
<feature type="region of interest" description="Disordered" evidence="5">
    <location>
        <begin position="148"/>
        <end position="189"/>
    </location>
</feature>
<evidence type="ECO:0000256" key="4">
    <source>
        <dbReference type="RuleBase" id="RU000383"/>
    </source>
</evidence>
<feature type="region of interest" description="Disordered" evidence="5">
    <location>
        <begin position="58"/>
        <end position="87"/>
    </location>
</feature>
<feature type="compositionally biased region" description="Basic and acidic residues" evidence="5">
    <location>
        <begin position="176"/>
        <end position="188"/>
    </location>
</feature>
<keyword evidence="2 4" id="KW-0195">Cyclin</keyword>
<dbReference type="Pfam" id="PF02984">
    <property type="entry name" value="Cyclin_C"/>
    <property type="match status" value="1"/>
</dbReference>
<dbReference type="PANTHER" id="PTHR10177">
    <property type="entry name" value="CYCLINS"/>
    <property type="match status" value="1"/>
</dbReference>
<dbReference type="InterPro" id="IPR004367">
    <property type="entry name" value="Cyclin_C-dom"/>
</dbReference>
<dbReference type="FunFam" id="1.10.472.10:FF:000001">
    <property type="entry name" value="G2/mitotic-specific cyclin"/>
    <property type="match status" value="1"/>
</dbReference>
<keyword evidence="9" id="KW-1185">Reference proteome</keyword>
<feature type="domain" description="Cyclin-like" evidence="6">
    <location>
        <begin position="486"/>
        <end position="567"/>
    </location>
</feature>
<feature type="domain" description="Cyclin-like" evidence="6">
    <location>
        <begin position="389"/>
        <end position="473"/>
    </location>
</feature>
<dbReference type="SMART" id="SM01332">
    <property type="entry name" value="Cyclin_C"/>
    <property type="match status" value="1"/>
</dbReference>
<evidence type="ECO:0000256" key="2">
    <source>
        <dbReference type="ARBA" id="ARBA00023127"/>
    </source>
</evidence>
<dbReference type="InterPro" id="IPR039361">
    <property type="entry name" value="Cyclin"/>
</dbReference>
<evidence type="ECO:0000256" key="3">
    <source>
        <dbReference type="ARBA" id="ARBA00023306"/>
    </source>
</evidence>
<dbReference type="Proteomes" id="UP000078544">
    <property type="component" value="Unassembled WGS sequence"/>
</dbReference>
<dbReference type="GO" id="GO:0051301">
    <property type="term" value="P:cell division"/>
    <property type="evidence" value="ECO:0007669"/>
    <property type="project" value="UniProtKB-KW"/>
</dbReference>
<evidence type="ECO:0000313" key="9">
    <source>
        <dbReference type="Proteomes" id="UP000078544"/>
    </source>
</evidence>
<dbReference type="OrthoDB" id="5590282at2759"/>
<evidence type="ECO:0000313" key="8">
    <source>
        <dbReference type="EMBL" id="KZZ97467.1"/>
    </source>
</evidence>
<dbReference type="InterPro" id="IPR013763">
    <property type="entry name" value="Cyclin-like_dom"/>
</dbReference>
<dbReference type="InterPro" id="IPR006671">
    <property type="entry name" value="Cyclin_N"/>
</dbReference>
<evidence type="ECO:0000259" key="6">
    <source>
        <dbReference type="SMART" id="SM00385"/>
    </source>
</evidence>
<feature type="domain" description="Cyclin C-terminal" evidence="7">
    <location>
        <begin position="482"/>
        <end position="597"/>
    </location>
</feature>
<name>A0A168D844_9HYPO</name>
<dbReference type="InterPro" id="IPR036915">
    <property type="entry name" value="Cyclin-like_sf"/>
</dbReference>
<dbReference type="Pfam" id="PF00134">
    <property type="entry name" value="Cyclin_N"/>
    <property type="match status" value="1"/>
</dbReference>
<dbReference type="STRING" id="1081109.A0A168D844"/>
<organism evidence="8 9">
    <name type="scientific">Moelleriella libera RCEF 2490</name>
    <dbReference type="NCBI Taxonomy" id="1081109"/>
    <lineage>
        <taxon>Eukaryota</taxon>
        <taxon>Fungi</taxon>
        <taxon>Dikarya</taxon>
        <taxon>Ascomycota</taxon>
        <taxon>Pezizomycotina</taxon>
        <taxon>Sordariomycetes</taxon>
        <taxon>Hypocreomycetidae</taxon>
        <taxon>Hypocreales</taxon>
        <taxon>Clavicipitaceae</taxon>
        <taxon>Moelleriella</taxon>
    </lineage>
</organism>
<evidence type="ECO:0000256" key="1">
    <source>
        <dbReference type="ARBA" id="ARBA00022618"/>
    </source>
</evidence>
<comment type="caution">
    <text evidence="8">The sequence shown here is derived from an EMBL/GenBank/DDBJ whole genome shotgun (WGS) entry which is preliminary data.</text>
</comment>
<dbReference type="SMART" id="SM00385">
    <property type="entry name" value="CYCLIN"/>
    <property type="match status" value="2"/>
</dbReference>
<keyword evidence="1" id="KW-0132">Cell division</keyword>
<dbReference type="PROSITE" id="PS00292">
    <property type="entry name" value="CYCLINS"/>
    <property type="match status" value="1"/>
</dbReference>
<evidence type="ECO:0000259" key="7">
    <source>
        <dbReference type="SMART" id="SM01332"/>
    </source>
</evidence>
<proteinExistence type="inferred from homology"/>
<sequence>MAAAAASASAVVGLRGPAKRAAFGDVTNTSKATINGQDGKLIKLQSISAMPNANLVNKENAPYSRGTKDSFSRPAYRPNAAFSSKHNLPTVSDVNRKSANGFVPEFAAVPSAALAMKTYPSGATRPKTANTADRGAAVQTLVAPSNGTLLQPRHHKSQPQLKQQQQPMLRRTQSKQFDRTNHASEKACRNSSAAGFEAITIGMPSRIPEEAIYAGLPYSVAEHEPLPHVNHANAYVELSTKLHHISGETQRLHDPPKDNLSLALSEVEEYWDEDEDEDEDDDYDDQDQAYTTAHSFRSQNFTTGGVTTILAPRINQKVQRELEEARIDVEQNRSLDDIEEEMWDVSMVAEYGEEIFEYLRELEMKMLPNPHYMETQTEIQWSMRAVLMDWLVQVHNRFSLLPETLFLTVNYIDRFLSYKIVSIGKLQLVGATAILVASKYEEINCPSLDEIVFMVDGGYTTEEILKAERFMLSMLSFELGWPGPMSFLRRVSKADDYDLDTRTLAKYFLELTIMDERFVASPPSFLAAGAHCLSPGKARASSMTKAHVHYSGYTWAQLRPLVTMMIECCERPRDHHTAVFEKYQEKRFKEASTVVQRALNAGFTLPHHNVPIRSLHAQMDDLSDPLQYANGLLVPAEG</sequence>
<dbReference type="CDD" id="cd20568">
    <property type="entry name" value="CYCLIN_CLBs_yeast_rpt1"/>
    <property type="match status" value="1"/>
</dbReference>
<evidence type="ECO:0000256" key="5">
    <source>
        <dbReference type="SAM" id="MobiDB-lite"/>
    </source>
</evidence>
<dbReference type="InterPro" id="IPR048258">
    <property type="entry name" value="Cyclins_cyclin-box"/>
</dbReference>
<dbReference type="EMBL" id="AZGY01000006">
    <property type="protein sequence ID" value="KZZ97467.1"/>
    <property type="molecule type" value="Genomic_DNA"/>
</dbReference>
<reference evidence="8 9" key="1">
    <citation type="journal article" date="2016" name="Genome Biol. Evol.">
        <title>Divergent and convergent evolution of fungal pathogenicity.</title>
        <authorList>
            <person name="Shang Y."/>
            <person name="Xiao G."/>
            <person name="Zheng P."/>
            <person name="Cen K."/>
            <person name="Zhan S."/>
            <person name="Wang C."/>
        </authorList>
    </citation>
    <scope>NUCLEOTIDE SEQUENCE [LARGE SCALE GENOMIC DNA]</scope>
    <source>
        <strain evidence="8 9">RCEF 2490</strain>
    </source>
</reference>
<gene>
    <name evidence="8" type="ORF">AAL_03431</name>
</gene>
<feature type="compositionally biased region" description="Low complexity" evidence="5">
    <location>
        <begin position="158"/>
        <end position="167"/>
    </location>
</feature>
<protein>
    <submittedName>
        <fullName evidence="8">Cyclin B, G2/mitotic-specific</fullName>
    </submittedName>
</protein>
<dbReference type="Gene3D" id="1.10.472.10">
    <property type="entry name" value="Cyclin-like"/>
    <property type="match status" value="2"/>
</dbReference>
<keyword evidence="3" id="KW-0131">Cell cycle</keyword>
<dbReference type="SUPFAM" id="SSF47954">
    <property type="entry name" value="Cyclin-like"/>
    <property type="match status" value="2"/>
</dbReference>
<dbReference type="AlphaFoldDB" id="A0A168D844"/>
<comment type="similarity">
    <text evidence="4">Belongs to the cyclin family.</text>
</comment>
<accession>A0A168D844</accession>